<feature type="region of interest" description="Disordered" evidence="1">
    <location>
        <begin position="2869"/>
        <end position="2917"/>
    </location>
</feature>
<feature type="compositionally biased region" description="Low complexity" evidence="1">
    <location>
        <begin position="2278"/>
        <end position="2294"/>
    </location>
</feature>
<feature type="compositionally biased region" description="Low complexity" evidence="1">
    <location>
        <begin position="2175"/>
        <end position="2188"/>
    </location>
</feature>
<name>A0A699GDV7_TANCI</name>
<sequence length="2917" mass="313444">MLVLHLAGKRRQVEQQGAGDVVRQVADNAQLLSCGYRDRTEVELQGVAGVDGQPLARKILFQAGDQVAVQLHHVHVLERAQQTLGHRGQAGADLDHRVAIDRADGGRDVVEDGVSTGSIGHADGSADRRVHAAAVGQAEPLAGQVERGAVVDRGADQGQAQGDVDAVAERGEFQHRQALVVVHGQHAVGVHQVLGLEQGVGRIRTGNIDAARARRVQRRRDGVDFLAAQVAALARMRVQAAHQDARRCQAELGLEVAVDDVDDAPQPVLAQGGRHVFQRQMGGGQRHPQRPPFRIDVGRQRAGQHHDDLVGTGALGKILGVAGKRHAGIVDGAFLQRRRDHGLEPAGLHAFDGGVQRGQHGAAVFRIELARHHVGVKRDVDHAEALGTEVRQAAVAHRHQRQRRHADRRVDGGRRHGQKRGIAQQHAVDVVPARPGGAQRNLGADAGRLADRDGNGRPAAPGGGGWGTGAAGVRSMRGVRMCAHGCSRWGYCGCGAIEPSSLRNSTNARSRTSRCQLSHFDQVHAEARFHRIADFADLEGVHGRFEFRHQVARVQPAQVAALAGRAVGGEQARQFLEGGALVGQALLEFGQLALGVGRAHGGRDLDQDVARVGLLHGVHGLRIGHAAAVDSLQDVERAHALDDRRHLARRELGQRFGKHGRQPLGLAPADGAALQRIAGVGIRGGGLGEVGAGAQLAHHFLGARAALGNHLGRGVVGNAYHDLRDVDFVLLGGGGFLGGQVAVHLGVGNLDLGVHLVFAQALHDDFFADFFAEGSVGRALFFHLVAQVLHRGFLRFGDAGNGAVELDVIDAHAHFLGQLQLGALDDHAFEQLALQVGSGRHLHVLRLHARRDGLDAVVELTARDDVVVDHHHDRIDGHIARRARRHEARTVGLGHRFGGRLGHGRGSSGRRRYGRRWCGFFREQAATAQGGAAQQDGEDFHLVRITHGGTLMSQAVELELEEDRRGCLGGRGHEALRAHAEHPAIVAVLEADQAFQDFLVLGRIADAAHAVPALEQRPLARQFDILEVARIVLHRAVEGPGIRNAAAGGQQNVGVGVDHGRRREQLHALVFEIKTLAERQAQLFGARAVEEARDQCGRELVGVADPVRTDKAVFAENLAEVERGRIGIERGELALVAVRRAHVEQARLQRLRHVLAQEPGVAFEHQPGIDRERGNRARQVAGAAAGLVVELVAGRVEHQLGRNKIARCDDRIAELRNAHDAGAVGQRRMVEARQFAVEGPVEAAQHIVLRRMEIDRGQAVVGTRHEQRLVDVRFRVLQHLVLLHARGQGPEIAVVVGAQFAQQLPLGRARHCLGEIVGIVVIRRSAHIPAVRPVFRQLLVVHRLDGPAAAFGLAHVAPLGAHLHAAAQNDFRVQRQVAVGRDIDVVRHQQLGLALGAEARRGRQPARTARTRQRERQCGRAQDRHVLEIDNGLAGRADVAPGIEVERARAQIPVRVRALAGTVGAVDDLGFVLADEVDALGLALRLVRFHLVGRVEHIALAAIHVELELVAGEEVAVAPDLHAAVGFHLVFHLAETSRVGLHLGLVLDDFGIALERDFTLGATADLLGLDDGGRIGIDHPRRALLGRNGRQYRRGGMDRSLGVRGHCRYGNEGSEGVCPANLTSLADHADPRLAQLGAWIATLNVVDVASARPASSDASFRRYFRLDVLPEHQASLGATLIAMDAPPERENVLGFVKLDEMLTHAGVTVPRIVATDYERGFMLMSDLGTTTYLQVLDHDNASTMYAEALEALVKFQLTSEPDVLPEYDRAFLQRELNIFTECVCAPRLPFAQPDAARRRQSGRAGLPGCAVRPHHVRHRLAAARRVRAVGRGTGAGLGHPLLAARQVAGPAGQQGHRQFLPGFRIHGPAAPSENPRHLLPPPLPRRQGPVPGRPAHRDGLRAQDGRPLQGLEAAGAPAGPAGRRAAASPRPSADRLAHPEPGTRRHHGHRDQPRPPGRPDRADPGRRQQVRRETVLLARRDGAGNGRRHRQRPPPAGRCTVRGDLGRHLLPAVRLRAGQGRVARQGHVGQSVPGGPARHLLAVPGAQSPLPPGRRFRPDYVHAHQRRPAQMDLRLAARCTRANGTTWARCSSSSCSTPRAPRWRPAPPARSCSECDGCRHRACHATGAPAGATAARRGGRAGHRARSAAQRRQRLPVPLRQPFLLSDRFYRTGQRAGAGRRAGRCAGAQPPVLPRKKPGPRNLGGLAPRSRGRAHRLWRRRRPCHRQPGRCAHRTAGRRAGPVLRAGPQQRARRANPPLDGRRPRQGPRRRTRTSQCGRSAAAARRDAPAQGRQRAGHPAARGHHLGRCPRARHAPGAGRHARIRNRGGAAVRVSPPGRPGASLSAHRGGRRQRLRAALRRQQRARARRRPGADRRRLRARWLRIRHHPHLARQRPLHAAPAPARGRRDCRPAPPAVLHARHRPLAGTGRARRGALPRRARARQAVARAAAGHGADGGTGHLCAPGARLCGRYRRADAMTTTAPATVTLHYDVAICGAGPAGMALAALLVKRGVPAARIALIDAKTLAQAGADPRSLALSWGSRQILEDIGAWPIDSTAINEIHVSRRGQFGRSMITSKEQNVPALGYVTRYGAIVRALGGVVAAAGVAMQRPVRVEALDERADAVALTVTDLATGDVRTLHAAIVVQAEGGLFDEQQTRTRRRDYGQTAIIAQVRSDRPIAGRAYERFTEEGPLALLPQGDGPAGAHAAMHAENAAEWECGRILDGVVRAARARRAAAGAGRRSVPGAAGRGLRRTRGTFYARLAAPGFSAGAERRHGRYWRYGTLAPHGCHRQRGANAAPGGGTGTEPGTARRDRAGAPAGARRHAGQAGAIYRRAPPGPHDHRAPDRHHGAHLRQQLAGASLARAVAGGDRRGGAGAQRAGGIDDVRPAMTQSDRGGGPSRLRGNGNSSAGNIV</sequence>
<dbReference type="Gene3D" id="3.30.200.20">
    <property type="entry name" value="Phosphorylase Kinase, domain 1"/>
    <property type="match status" value="1"/>
</dbReference>
<feature type="compositionally biased region" description="Basic and acidic residues" evidence="1">
    <location>
        <begin position="2842"/>
        <end position="2851"/>
    </location>
</feature>
<feature type="compositionally biased region" description="Polar residues" evidence="1">
    <location>
        <begin position="2908"/>
        <end position="2917"/>
    </location>
</feature>
<feature type="compositionally biased region" description="Basic and acidic residues" evidence="1">
    <location>
        <begin position="1932"/>
        <end position="1943"/>
    </location>
</feature>
<dbReference type="PANTHER" id="PTHR43876">
    <property type="entry name" value="UBIQUINONE BIOSYNTHESIS MONOOXYGENASE COQ6, MITOCHONDRIAL"/>
    <property type="match status" value="1"/>
</dbReference>
<dbReference type="Gene3D" id="3.50.50.60">
    <property type="entry name" value="FAD/NAD(P)-binding domain"/>
    <property type="match status" value="1"/>
</dbReference>
<feature type="compositionally biased region" description="Low complexity" evidence="1">
    <location>
        <begin position="2819"/>
        <end position="2833"/>
    </location>
</feature>
<feature type="compositionally biased region" description="Basic residues" evidence="1">
    <location>
        <begin position="2301"/>
        <end position="2326"/>
    </location>
</feature>
<organism evidence="2">
    <name type="scientific">Tanacetum cinerariifolium</name>
    <name type="common">Dalmatian daisy</name>
    <name type="synonym">Chrysanthemum cinerariifolium</name>
    <dbReference type="NCBI Taxonomy" id="118510"/>
    <lineage>
        <taxon>Eukaryota</taxon>
        <taxon>Viridiplantae</taxon>
        <taxon>Streptophyta</taxon>
        <taxon>Embryophyta</taxon>
        <taxon>Tracheophyta</taxon>
        <taxon>Spermatophyta</taxon>
        <taxon>Magnoliopsida</taxon>
        <taxon>eudicotyledons</taxon>
        <taxon>Gunneridae</taxon>
        <taxon>Pentapetalae</taxon>
        <taxon>asterids</taxon>
        <taxon>campanulids</taxon>
        <taxon>Asterales</taxon>
        <taxon>Asteraceae</taxon>
        <taxon>Asteroideae</taxon>
        <taxon>Anthemideae</taxon>
        <taxon>Anthemidinae</taxon>
        <taxon>Tanacetum</taxon>
    </lineage>
</organism>
<reference evidence="2" key="1">
    <citation type="journal article" date="2019" name="Sci. Rep.">
        <title>Draft genome of Tanacetum cinerariifolium, the natural source of mosquito coil.</title>
        <authorList>
            <person name="Yamashiro T."/>
            <person name="Shiraishi A."/>
            <person name="Satake H."/>
            <person name="Nakayama K."/>
        </authorList>
    </citation>
    <scope>NUCLEOTIDE SEQUENCE</scope>
</reference>
<evidence type="ECO:0000256" key="1">
    <source>
        <dbReference type="SAM" id="MobiDB-lite"/>
    </source>
</evidence>
<dbReference type="SUPFAM" id="SSF56112">
    <property type="entry name" value="Protein kinase-like (PK-like)"/>
    <property type="match status" value="1"/>
</dbReference>
<feature type="region of interest" description="Disordered" evidence="1">
    <location>
        <begin position="2129"/>
        <end position="2152"/>
    </location>
</feature>
<feature type="compositionally biased region" description="Basic residues" evidence="1">
    <location>
        <begin position="2210"/>
        <end position="2237"/>
    </location>
</feature>
<feature type="compositionally biased region" description="Basic residues" evidence="1">
    <location>
        <begin position="2264"/>
        <end position="2273"/>
    </location>
</feature>
<feature type="compositionally biased region" description="Low complexity" evidence="1">
    <location>
        <begin position="1913"/>
        <end position="1931"/>
    </location>
</feature>
<evidence type="ECO:0000313" key="2">
    <source>
        <dbReference type="EMBL" id="GEU28139.1"/>
    </source>
</evidence>
<accession>A0A699GDV7</accession>
<feature type="compositionally biased region" description="Basic and acidic residues" evidence="1">
    <location>
        <begin position="1895"/>
        <end position="1904"/>
    </location>
</feature>
<feature type="compositionally biased region" description="Basic residues" evidence="1">
    <location>
        <begin position="396"/>
        <end position="407"/>
    </location>
</feature>
<comment type="caution">
    <text evidence="2">The sequence shown here is derived from an EMBL/GenBank/DDBJ whole genome shotgun (WGS) entry which is preliminary data.</text>
</comment>
<protein>
    <submittedName>
        <fullName evidence="2">2-octaprenyl-6-methoxyphenol hydroxylase, putative</fullName>
    </submittedName>
</protein>
<dbReference type="InterPro" id="IPR011009">
    <property type="entry name" value="Kinase-like_dom_sf"/>
</dbReference>
<feature type="region of interest" description="Disordered" evidence="1">
    <location>
        <begin position="1848"/>
        <end position="2002"/>
    </location>
</feature>
<gene>
    <name evidence="2" type="ORF">Tci_000117</name>
</gene>
<dbReference type="SUPFAM" id="SSF51905">
    <property type="entry name" value="FAD/NAD(P)-binding domain"/>
    <property type="match status" value="1"/>
</dbReference>
<dbReference type="InterPro" id="IPR051205">
    <property type="entry name" value="UbiH/COQ6_monooxygenase"/>
</dbReference>
<proteinExistence type="predicted"/>
<feature type="compositionally biased region" description="Basic residues" evidence="1">
    <location>
        <begin position="2137"/>
        <end position="2152"/>
    </location>
</feature>
<feature type="region of interest" description="Disordered" evidence="1">
    <location>
        <begin position="2175"/>
        <end position="2355"/>
    </location>
</feature>
<feature type="region of interest" description="Disordered" evidence="1">
    <location>
        <begin position="2793"/>
        <end position="2856"/>
    </location>
</feature>
<dbReference type="PANTHER" id="PTHR43876:SF7">
    <property type="entry name" value="UBIQUINONE BIOSYNTHESIS MONOOXYGENASE COQ6, MITOCHONDRIAL"/>
    <property type="match status" value="1"/>
</dbReference>
<feature type="compositionally biased region" description="Basic and acidic residues" evidence="1">
    <location>
        <begin position="1950"/>
        <end position="1982"/>
    </location>
</feature>
<dbReference type="InterPro" id="IPR036188">
    <property type="entry name" value="FAD/NAD-bd_sf"/>
</dbReference>
<feature type="region of interest" description="Disordered" evidence="1">
    <location>
        <begin position="393"/>
        <end position="466"/>
    </location>
</feature>
<dbReference type="EMBL" id="BKCJ010000001">
    <property type="protein sequence ID" value="GEU28139.1"/>
    <property type="molecule type" value="Genomic_DNA"/>
</dbReference>